<proteinExistence type="predicted"/>
<reference evidence="3" key="2">
    <citation type="submission" date="2019-10" db="EMBL/GenBank/DDBJ databases">
        <authorList>
            <consortium name="NCBI Genome Project"/>
        </authorList>
    </citation>
    <scope>NUCLEOTIDE SEQUENCE</scope>
    <source>
        <strain evidence="3">NI907</strain>
    </source>
</reference>
<sequence>MSVPNFITAHEFEGGPPEGLSLPRRLRWSKTNPPKDPAVTFRGRTVLVTGANSGLGFEAAVKYATLGADKIILAVRSIEKGEKAKERIIERTGRDATVFSVLKLDLGEYSSVKAFVSALQKVTIKLDVALLNAGLGNPTYEKSSAEWEMAVQVNVLSTALLAMLLLPLLQSSASASEAKSHLTFVNSHAHNMVSRDFPLIEESILKTANHESSWNASKSYSLVKLLAMAVMQAFARMESEKEPQRVIVNSVCPDLCDTDLGRKWTGFISKIGKIIFYYLFARSAEEGARSLVSATALGTESHGRFWHHDFLYPFGELAQDHGLMKTTWDEIVEAISQDQPEMLKLCATG</sequence>
<dbReference type="PRINTS" id="PR00081">
    <property type="entry name" value="GDHRDH"/>
</dbReference>
<dbReference type="InterPro" id="IPR036291">
    <property type="entry name" value="NAD(P)-bd_dom_sf"/>
</dbReference>
<dbReference type="PANTHER" id="PTHR43157:SF22">
    <property type="entry name" value="SHORT-CHAIN DEHYDROGENASE_REDUCTASE PHMF"/>
    <property type="match status" value="1"/>
</dbReference>
<keyword evidence="1" id="KW-0560">Oxidoreductase</keyword>
<organism evidence="2 3">
    <name type="scientific">Pyricularia grisea</name>
    <name type="common">Crabgrass-specific blast fungus</name>
    <name type="synonym">Magnaporthe grisea</name>
    <dbReference type="NCBI Taxonomy" id="148305"/>
    <lineage>
        <taxon>Eukaryota</taxon>
        <taxon>Fungi</taxon>
        <taxon>Dikarya</taxon>
        <taxon>Ascomycota</taxon>
        <taxon>Pezizomycotina</taxon>
        <taxon>Sordariomycetes</taxon>
        <taxon>Sordariomycetidae</taxon>
        <taxon>Magnaporthales</taxon>
        <taxon>Pyriculariaceae</taxon>
        <taxon>Pyricularia</taxon>
    </lineage>
</organism>
<keyword evidence="2" id="KW-1185">Reference proteome</keyword>
<name>A0A6P8B3E3_PYRGI</name>
<reference evidence="3" key="1">
    <citation type="journal article" date="2019" name="Mol. Biol. Evol.">
        <title>Blast fungal genomes show frequent chromosomal changes, gene gains and losses, and effector gene turnover.</title>
        <authorList>
            <person name="Gomez Luciano L.B."/>
            <person name="Jason Tsai I."/>
            <person name="Chuma I."/>
            <person name="Tosa Y."/>
            <person name="Chen Y.H."/>
            <person name="Li J.Y."/>
            <person name="Li M.Y."/>
            <person name="Jade Lu M.Y."/>
            <person name="Nakayashiki H."/>
            <person name="Li W.H."/>
        </authorList>
    </citation>
    <scope>NUCLEOTIDE SEQUENCE</scope>
    <source>
        <strain evidence="3">NI907</strain>
    </source>
</reference>
<reference evidence="3" key="3">
    <citation type="submission" date="2025-08" db="UniProtKB">
        <authorList>
            <consortium name="RefSeq"/>
        </authorList>
    </citation>
    <scope>IDENTIFICATION</scope>
    <source>
        <strain evidence="3">NI907</strain>
    </source>
</reference>
<dbReference type="KEGG" id="pgri:PgNI_07971"/>
<dbReference type="Gene3D" id="3.40.50.720">
    <property type="entry name" value="NAD(P)-binding Rossmann-like Domain"/>
    <property type="match status" value="1"/>
</dbReference>
<dbReference type="AlphaFoldDB" id="A0A6P8B3E3"/>
<evidence type="ECO:0000313" key="3">
    <source>
        <dbReference type="RefSeq" id="XP_030981534.1"/>
    </source>
</evidence>
<accession>A0A6P8B3E3</accession>
<evidence type="ECO:0000313" key="2">
    <source>
        <dbReference type="Proteomes" id="UP000515153"/>
    </source>
</evidence>
<evidence type="ECO:0000256" key="1">
    <source>
        <dbReference type="ARBA" id="ARBA00023002"/>
    </source>
</evidence>
<dbReference type="Pfam" id="PF00106">
    <property type="entry name" value="adh_short"/>
    <property type="match status" value="1"/>
</dbReference>
<dbReference type="GeneID" id="41962882"/>
<dbReference type="GO" id="GO:0016491">
    <property type="term" value="F:oxidoreductase activity"/>
    <property type="evidence" value="ECO:0007669"/>
    <property type="project" value="UniProtKB-KW"/>
</dbReference>
<dbReference type="SUPFAM" id="SSF51735">
    <property type="entry name" value="NAD(P)-binding Rossmann-fold domains"/>
    <property type="match status" value="1"/>
</dbReference>
<dbReference type="RefSeq" id="XP_030981534.1">
    <property type="nucleotide sequence ID" value="XM_031127973.1"/>
</dbReference>
<gene>
    <name evidence="3" type="ORF">PgNI_07971</name>
</gene>
<dbReference type="PANTHER" id="PTHR43157">
    <property type="entry name" value="PHOSPHATIDYLINOSITOL-GLYCAN BIOSYNTHESIS CLASS F PROTEIN-RELATED"/>
    <property type="match status" value="1"/>
</dbReference>
<dbReference type="InterPro" id="IPR002347">
    <property type="entry name" value="SDR_fam"/>
</dbReference>
<protein>
    <submittedName>
        <fullName evidence="3">Uncharacterized protein</fullName>
    </submittedName>
</protein>
<dbReference type="Proteomes" id="UP000515153">
    <property type="component" value="Unplaced"/>
</dbReference>